<accession>A0A3R7A034</accession>
<feature type="compositionally biased region" description="Acidic residues" evidence="1">
    <location>
        <begin position="235"/>
        <end position="245"/>
    </location>
</feature>
<dbReference type="PANTHER" id="PTHR46599:SF3">
    <property type="entry name" value="PIGGYBAC TRANSPOSABLE ELEMENT-DERIVED PROTEIN 4"/>
    <property type="match status" value="1"/>
</dbReference>
<comment type="caution">
    <text evidence="3">The sequence shown here is derived from an EMBL/GenBank/DDBJ whole genome shotgun (WGS) entry which is preliminary data.</text>
</comment>
<dbReference type="EMBL" id="QUTG01007726">
    <property type="protein sequence ID" value="RHY82080.1"/>
    <property type="molecule type" value="Genomic_DNA"/>
</dbReference>
<name>A0A3R7A034_APHAT</name>
<organism evidence="3 4">
    <name type="scientific">Aphanomyces astaci</name>
    <name type="common">Crayfish plague agent</name>
    <dbReference type="NCBI Taxonomy" id="112090"/>
    <lineage>
        <taxon>Eukaryota</taxon>
        <taxon>Sar</taxon>
        <taxon>Stramenopiles</taxon>
        <taxon>Oomycota</taxon>
        <taxon>Saprolegniomycetes</taxon>
        <taxon>Saprolegniales</taxon>
        <taxon>Verrucalvaceae</taxon>
        <taxon>Aphanomyces</taxon>
    </lineage>
</organism>
<feature type="domain" description="PiggyBac transposable element-derived protein" evidence="2">
    <location>
        <begin position="311"/>
        <end position="414"/>
    </location>
</feature>
<evidence type="ECO:0000256" key="1">
    <source>
        <dbReference type="SAM" id="MobiDB-lite"/>
    </source>
</evidence>
<evidence type="ECO:0000313" key="4">
    <source>
        <dbReference type="Proteomes" id="UP000285712"/>
    </source>
</evidence>
<feature type="region of interest" description="Disordered" evidence="1">
    <location>
        <begin position="219"/>
        <end position="245"/>
    </location>
</feature>
<dbReference type="InterPro" id="IPR029526">
    <property type="entry name" value="PGBD"/>
</dbReference>
<dbReference type="VEuPathDB" id="FungiDB:H257_00591"/>
<protein>
    <recommendedName>
        <fullName evidence="2">PiggyBac transposable element-derived protein domain-containing protein</fullName>
    </recommendedName>
</protein>
<reference evidence="3 4" key="1">
    <citation type="submission" date="2018-08" db="EMBL/GenBank/DDBJ databases">
        <title>Aphanomyces genome sequencing and annotation.</title>
        <authorList>
            <person name="Minardi D."/>
            <person name="Oidtmann B."/>
            <person name="Van Der Giezen M."/>
            <person name="Studholme D.J."/>
        </authorList>
    </citation>
    <scope>NUCLEOTIDE SEQUENCE [LARGE SCALE GENOMIC DNA]</scope>
    <source>
        <strain evidence="3 4">Sv</strain>
    </source>
</reference>
<sequence length="423" mass="47813">METCSVCGAHDGPTLRQCNICASKFHHMCIVEEAAKNGWPEPEEGQELCANKAKAQDVQGESTPKKRGRPPKSPSSANMPSTPSEVDVTPIPVGVSEFTPDLKSIRSNTMFRNVLFRPLQETQIYKNDKKLLAFYADCKDFMLSGVVTEMRYVVGSENDPDIDTPDKNTKAEVKAMVALYKITWNHTRFQRDEPWITARLFYKGVLRVHKFLAKSSFDEETKSDEGTNDGSLAPQDDDGSGDEWSEYVDRGWKKHRHYDATEDIQGLEDVEWTYGGHYAGPTDLYEHEDSKDDTPVDELRISEEFKHLFKDPVKDFLAFMPLACWKTVTVRTNAKAVALQAAHPKGYVGGREFKKSIDLVEVMKFVGLLIVMSVVQGGEYSLYWSKPSMSFLMPPTENFGRVMPIDRFKQLRALTSSDQHGQL</sequence>
<gene>
    <name evidence="3" type="ORF">DYB35_012797</name>
</gene>
<feature type="region of interest" description="Disordered" evidence="1">
    <location>
        <begin position="40"/>
        <end position="89"/>
    </location>
</feature>
<proteinExistence type="predicted"/>
<feature type="non-terminal residue" evidence="3">
    <location>
        <position position="423"/>
    </location>
</feature>
<dbReference type="Pfam" id="PF13843">
    <property type="entry name" value="DDE_Tnp_1_7"/>
    <property type="match status" value="1"/>
</dbReference>
<evidence type="ECO:0000259" key="2">
    <source>
        <dbReference type="Pfam" id="PF13843"/>
    </source>
</evidence>
<dbReference type="PANTHER" id="PTHR46599">
    <property type="entry name" value="PIGGYBAC TRANSPOSABLE ELEMENT-DERIVED PROTEIN 4"/>
    <property type="match status" value="1"/>
</dbReference>
<evidence type="ECO:0000313" key="3">
    <source>
        <dbReference type="EMBL" id="RHY82080.1"/>
    </source>
</evidence>
<dbReference type="Proteomes" id="UP000285712">
    <property type="component" value="Unassembled WGS sequence"/>
</dbReference>
<dbReference type="AlphaFoldDB" id="A0A3R7A034"/>